<dbReference type="Gene3D" id="3.30.160.60">
    <property type="entry name" value="Classic Zinc Finger"/>
    <property type="match status" value="1"/>
</dbReference>
<dbReference type="InterPro" id="IPR013087">
    <property type="entry name" value="Znf_C2H2_type"/>
</dbReference>
<gene>
    <name evidence="8" type="ORF">F5878DRAFT_723321</name>
</gene>
<dbReference type="PANTHER" id="PTHR24379:SF121">
    <property type="entry name" value="C2H2-TYPE DOMAIN-CONTAINING PROTEIN"/>
    <property type="match status" value="1"/>
</dbReference>
<dbReference type="SMART" id="SM00355">
    <property type="entry name" value="ZnF_C2H2"/>
    <property type="match status" value="3"/>
</dbReference>
<evidence type="ECO:0000259" key="7">
    <source>
        <dbReference type="PROSITE" id="PS50157"/>
    </source>
</evidence>
<dbReference type="GO" id="GO:0008270">
    <property type="term" value="F:zinc ion binding"/>
    <property type="evidence" value="ECO:0007669"/>
    <property type="project" value="UniProtKB-KW"/>
</dbReference>
<dbReference type="PROSITE" id="PS00028">
    <property type="entry name" value="ZINC_FINGER_C2H2_1"/>
    <property type="match status" value="1"/>
</dbReference>
<evidence type="ECO:0000256" key="2">
    <source>
        <dbReference type="ARBA" id="ARBA00022737"/>
    </source>
</evidence>
<dbReference type="Pfam" id="PF00096">
    <property type="entry name" value="zf-C2H2"/>
    <property type="match status" value="1"/>
</dbReference>
<comment type="caution">
    <text evidence="8">The sequence shown here is derived from an EMBL/GenBank/DDBJ whole genome shotgun (WGS) entry which is preliminary data.</text>
</comment>
<keyword evidence="3 5" id="KW-0863">Zinc-finger</keyword>
<dbReference type="EMBL" id="MU806056">
    <property type="protein sequence ID" value="KAJ3840985.1"/>
    <property type="molecule type" value="Genomic_DNA"/>
</dbReference>
<evidence type="ECO:0000256" key="6">
    <source>
        <dbReference type="SAM" id="MobiDB-lite"/>
    </source>
</evidence>
<dbReference type="Proteomes" id="UP001163846">
    <property type="component" value="Unassembled WGS sequence"/>
</dbReference>
<evidence type="ECO:0000313" key="9">
    <source>
        <dbReference type="Proteomes" id="UP001163846"/>
    </source>
</evidence>
<dbReference type="PROSITE" id="PS50157">
    <property type="entry name" value="ZINC_FINGER_C2H2_2"/>
    <property type="match status" value="2"/>
</dbReference>
<keyword evidence="2" id="KW-0677">Repeat</keyword>
<evidence type="ECO:0000256" key="5">
    <source>
        <dbReference type="PROSITE-ProRule" id="PRU00042"/>
    </source>
</evidence>
<feature type="domain" description="C2H2-type" evidence="7">
    <location>
        <begin position="15"/>
        <end position="37"/>
    </location>
</feature>
<reference evidence="8" key="1">
    <citation type="submission" date="2022-08" db="EMBL/GenBank/DDBJ databases">
        <authorList>
            <consortium name="DOE Joint Genome Institute"/>
            <person name="Min B."/>
            <person name="Riley R."/>
            <person name="Sierra-Patev S."/>
            <person name="Naranjo-Ortiz M."/>
            <person name="Looney B."/>
            <person name="Konkel Z."/>
            <person name="Slot J.C."/>
            <person name="Sakamoto Y."/>
            <person name="Steenwyk J.L."/>
            <person name="Rokas A."/>
            <person name="Carro J."/>
            <person name="Camarero S."/>
            <person name="Ferreira P."/>
            <person name="Molpeceres G."/>
            <person name="Ruiz-Duenas F.J."/>
            <person name="Serrano A."/>
            <person name="Henrissat B."/>
            <person name="Drula E."/>
            <person name="Hughes K.W."/>
            <person name="Mata J.L."/>
            <person name="Ishikawa N.K."/>
            <person name="Vargas-Isla R."/>
            <person name="Ushijima S."/>
            <person name="Smith C.A."/>
            <person name="Ahrendt S."/>
            <person name="Andreopoulos W."/>
            <person name="He G."/>
            <person name="Labutti K."/>
            <person name="Lipzen A."/>
            <person name="Ng V."/>
            <person name="Sandor L."/>
            <person name="Barry K."/>
            <person name="Martinez A.T."/>
            <person name="Xiao Y."/>
            <person name="Gibbons J.G."/>
            <person name="Terashima K."/>
            <person name="Hibbett D.S."/>
            <person name="Grigoriev I.V."/>
        </authorList>
    </citation>
    <scope>NUCLEOTIDE SEQUENCE</scope>
    <source>
        <strain evidence="8">TFB9207</strain>
    </source>
</reference>
<evidence type="ECO:0000256" key="3">
    <source>
        <dbReference type="ARBA" id="ARBA00022771"/>
    </source>
</evidence>
<proteinExistence type="predicted"/>
<keyword evidence="4" id="KW-0862">Zinc</keyword>
<keyword evidence="1" id="KW-0479">Metal-binding</keyword>
<organism evidence="8 9">
    <name type="scientific">Lentinula raphanica</name>
    <dbReference type="NCBI Taxonomy" id="153919"/>
    <lineage>
        <taxon>Eukaryota</taxon>
        <taxon>Fungi</taxon>
        <taxon>Dikarya</taxon>
        <taxon>Basidiomycota</taxon>
        <taxon>Agaricomycotina</taxon>
        <taxon>Agaricomycetes</taxon>
        <taxon>Agaricomycetidae</taxon>
        <taxon>Agaricales</taxon>
        <taxon>Marasmiineae</taxon>
        <taxon>Omphalotaceae</taxon>
        <taxon>Lentinula</taxon>
    </lineage>
</organism>
<feature type="compositionally biased region" description="Low complexity" evidence="6">
    <location>
        <begin position="119"/>
        <end position="140"/>
    </location>
</feature>
<feature type="domain" description="C2H2-type" evidence="7">
    <location>
        <begin position="46"/>
        <end position="75"/>
    </location>
</feature>
<accession>A0AA38PE43</accession>
<name>A0AA38PE43_9AGAR</name>
<evidence type="ECO:0000256" key="4">
    <source>
        <dbReference type="ARBA" id="ARBA00022833"/>
    </source>
</evidence>
<feature type="compositionally biased region" description="Low complexity" evidence="6">
    <location>
        <begin position="311"/>
        <end position="327"/>
    </location>
</feature>
<evidence type="ECO:0000313" key="8">
    <source>
        <dbReference type="EMBL" id="KAJ3840985.1"/>
    </source>
</evidence>
<feature type="compositionally biased region" description="Basic residues" evidence="6">
    <location>
        <begin position="94"/>
        <end position="112"/>
    </location>
</feature>
<protein>
    <recommendedName>
        <fullName evidence="7">C2H2-type domain-containing protein</fullName>
    </recommendedName>
</protein>
<feature type="region of interest" description="Disordered" evidence="6">
    <location>
        <begin position="311"/>
        <end position="336"/>
    </location>
</feature>
<dbReference type="PANTHER" id="PTHR24379">
    <property type="entry name" value="KRAB AND ZINC FINGER DOMAIN-CONTAINING"/>
    <property type="match status" value="1"/>
</dbReference>
<dbReference type="AlphaFoldDB" id="A0AA38PE43"/>
<dbReference type="SUPFAM" id="SSF57667">
    <property type="entry name" value="beta-beta-alpha zinc fingers"/>
    <property type="match status" value="2"/>
</dbReference>
<sequence>MPRASTSKLINESSCRCGQCGVVLQRPSDMRRHMRTHGTGMTEVKYQCTWDGCSFEAFQRSNFETHNRTHIQDKSQVCPSCEFKTCDPGSLTRHRKRIHGYVPKPRRARVSRKQQEQDQSQSPLGSSEESSSSSSDSPELFPTPILSLSNLEPPVASEIDAISGPCILDCPSTDFVDLFCEPNLLNDSGFDILRPRPLFPAVDSAPPLETSNSLHALDLSLFFAEGNQTVDSGLTADSYVDGQNFWEMFSQGGFGGSACSLLPTSYDSFIRRMQLMDPSMTVMISDNDFRVIFGCSYEHFVAAKARASSNWSERSRSSRSVSPATGPIAPPPPKPFTGSLLAELYAPFDP</sequence>
<feature type="region of interest" description="Disordered" evidence="6">
    <location>
        <begin position="94"/>
        <end position="144"/>
    </location>
</feature>
<keyword evidence="9" id="KW-1185">Reference proteome</keyword>
<evidence type="ECO:0000256" key="1">
    <source>
        <dbReference type="ARBA" id="ARBA00022723"/>
    </source>
</evidence>
<dbReference type="InterPro" id="IPR036236">
    <property type="entry name" value="Znf_C2H2_sf"/>
</dbReference>